<name>W7TV85_9STRA</name>
<reference evidence="1 2" key="1">
    <citation type="journal article" date="2014" name="Mol. Plant">
        <title>Chromosome Scale Genome Assembly and Transcriptome Profiling of Nannochloropsis gaditana in Nitrogen Depletion.</title>
        <authorList>
            <person name="Corteggiani Carpinelli E."/>
            <person name="Telatin A."/>
            <person name="Vitulo N."/>
            <person name="Forcato C."/>
            <person name="D'Angelo M."/>
            <person name="Schiavon R."/>
            <person name="Vezzi A."/>
            <person name="Giacometti G.M."/>
            <person name="Morosinotto T."/>
            <person name="Valle G."/>
        </authorList>
    </citation>
    <scope>NUCLEOTIDE SEQUENCE [LARGE SCALE GENOMIC DNA]</scope>
    <source>
        <strain evidence="1 2">B-31</strain>
    </source>
</reference>
<comment type="caution">
    <text evidence="1">The sequence shown here is derived from an EMBL/GenBank/DDBJ whole genome shotgun (WGS) entry which is preliminary data.</text>
</comment>
<accession>W7TV85</accession>
<dbReference type="Proteomes" id="UP000019335">
    <property type="component" value="Chromosome 14"/>
</dbReference>
<proteinExistence type="predicted"/>
<gene>
    <name evidence="1" type="ORF">Naga_100020g16</name>
</gene>
<sequence length="110" mass="12383">MLSKYTCAGMNFCPLAYFVQRKVDGQDDGFGGVYVGISISMRKRGQRQLPVRSRVAQVQGFWGVSFSHVFDYICVHLLACASLFPCTSQFALKGGFHSCSMFCMKTRIFR</sequence>
<protein>
    <submittedName>
        <fullName evidence="1">Uncharacterized protein</fullName>
    </submittedName>
</protein>
<evidence type="ECO:0000313" key="2">
    <source>
        <dbReference type="Proteomes" id="UP000019335"/>
    </source>
</evidence>
<organism evidence="1 2">
    <name type="scientific">Nannochloropsis gaditana</name>
    <dbReference type="NCBI Taxonomy" id="72520"/>
    <lineage>
        <taxon>Eukaryota</taxon>
        <taxon>Sar</taxon>
        <taxon>Stramenopiles</taxon>
        <taxon>Ochrophyta</taxon>
        <taxon>Eustigmatophyceae</taxon>
        <taxon>Eustigmatales</taxon>
        <taxon>Monodopsidaceae</taxon>
        <taxon>Nannochloropsis</taxon>
    </lineage>
</organism>
<dbReference type="AlphaFoldDB" id="W7TV85"/>
<evidence type="ECO:0000313" key="1">
    <source>
        <dbReference type="EMBL" id="EWM24224.1"/>
    </source>
</evidence>
<keyword evidence="2" id="KW-1185">Reference proteome</keyword>
<dbReference type="EMBL" id="AZIL01001306">
    <property type="protein sequence ID" value="EWM24224.1"/>
    <property type="molecule type" value="Genomic_DNA"/>
</dbReference>